<dbReference type="InterPro" id="IPR027523">
    <property type="entry name" value="CLU_prot"/>
</dbReference>
<dbReference type="GO" id="GO:0005737">
    <property type="term" value="C:cytoplasm"/>
    <property type="evidence" value="ECO:0007669"/>
    <property type="project" value="TreeGrafter"/>
</dbReference>
<dbReference type="Proteomes" id="UP000290560">
    <property type="component" value="Unassembled WGS sequence"/>
</dbReference>
<dbReference type="EMBL" id="KV875486">
    <property type="protein sequence ID" value="RZR71065.1"/>
    <property type="molecule type" value="Genomic_DNA"/>
</dbReference>
<name>A0A445M9Y3_ENSVE</name>
<dbReference type="InterPro" id="IPR033646">
    <property type="entry name" value="CLU-central"/>
</dbReference>
<sequence>MPYYLQFGNLPYGFRANTWLVPPVAAQSPATFPSLPAEDETWGGNGGGWFQDSRNDMIPWANEFLFLNSMPCETAEERQIRDRRGFLLHSLFVDVAILRAVAAVKQVMDERKNAATVRADEILHFETVGDFSITVTKDASDASCKVDTKIDGSKTTGIDAKHLTERNLLKGITSDENTAAHVKLSEKLSHVQSLCIHEMIVRAFKHVVRAVIAAVSDTGDLSILIAATLNMLLGLPDSGVSHSAIRVHFLVWRWLEVFLRKRYKWELNWHPETLIWIQISPMTNQISSALYLCTR</sequence>
<accession>A0A445M9Y3</accession>
<dbReference type="PROSITE" id="PS51823">
    <property type="entry name" value="CLU"/>
    <property type="match status" value="1"/>
</dbReference>
<dbReference type="Pfam" id="PF12807">
    <property type="entry name" value="eIF3_p135"/>
    <property type="match status" value="1"/>
</dbReference>
<dbReference type="AlphaFoldDB" id="A0A445M9Y3"/>
<protein>
    <recommendedName>
        <fullName evidence="1">Clu domain-containing protein</fullName>
    </recommendedName>
</protein>
<evidence type="ECO:0000313" key="2">
    <source>
        <dbReference type="EMBL" id="RZR71065.1"/>
    </source>
</evidence>
<proteinExistence type="predicted"/>
<dbReference type="PANTHER" id="PTHR12601">
    <property type="entry name" value="EUKARYOTIC TRANSLATION INITIATION FACTOR 3 SUBUNIT EIF-3"/>
    <property type="match status" value="1"/>
</dbReference>
<dbReference type="InterPro" id="IPR025697">
    <property type="entry name" value="CLU_dom"/>
</dbReference>
<reference evidence="2" key="1">
    <citation type="journal article" date="2018" name="Data Brief">
        <title>Genome sequence data from 17 accessions of Ensete ventricosum, a staple food crop for millions in Ethiopia.</title>
        <authorList>
            <person name="Yemataw Z."/>
            <person name="Muzemil S."/>
            <person name="Ambachew D."/>
            <person name="Tripathi L."/>
            <person name="Tesfaye K."/>
            <person name="Chala A."/>
            <person name="Farbos A."/>
            <person name="O'Neill P."/>
            <person name="Moore K."/>
            <person name="Grant M."/>
            <person name="Studholme D.J."/>
        </authorList>
    </citation>
    <scope>NUCLEOTIDE SEQUENCE [LARGE SCALE GENOMIC DNA]</scope>
    <source>
        <tissue evidence="2">Leaf</tissue>
    </source>
</reference>
<evidence type="ECO:0000259" key="1">
    <source>
        <dbReference type="PROSITE" id="PS51823"/>
    </source>
</evidence>
<feature type="domain" description="Clu" evidence="1">
    <location>
        <begin position="38"/>
        <end position="295"/>
    </location>
</feature>
<dbReference type="PANTHER" id="PTHR12601:SF17">
    <property type="entry name" value="PROTEIN REDUCED CHLOROPLAST COVERAGE 1"/>
    <property type="match status" value="1"/>
</dbReference>
<gene>
    <name evidence="2" type="ORF">BHM03_00003271</name>
</gene>
<organism evidence="2">
    <name type="scientific">Ensete ventricosum</name>
    <name type="common">Abyssinian banana</name>
    <name type="synonym">Musa ensete</name>
    <dbReference type="NCBI Taxonomy" id="4639"/>
    <lineage>
        <taxon>Eukaryota</taxon>
        <taxon>Viridiplantae</taxon>
        <taxon>Streptophyta</taxon>
        <taxon>Embryophyta</taxon>
        <taxon>Tracheophyta</taxon>
        <taxon>Spermatophyta</taxon>
        <taxon>Magnoliopsida</taxon>
        <taxon>Liliopsida</taxon>
        <taxon>Zingiberales</taxon>
        <taxon>Musaceae</taxon>
        <taxon>Ensete</taxon>
    </lineage>
</organism>